<protein>
    <submittedName>
        <fullName evidence="5">Short-chain dehydrogenase</fullName>
    </submittedName>
</protein>
<dbReference type="InterPro" id="IPR002347">
    <property type="entry name" value="SDR_fam"/>
</dbReference>
<dbReference type="Proteomes" id="UP000247099">
    <property type="component" value="Unassembled WGS sequence"/>
</dbReference>
<comment type="caution">
    <text evidence="5">The sequence shown here is derived from an EMBL/GenBank/DDBJ whole genome shotgun (WGS) entry which is preliminary data.</text>
</comment>
<dbReference type="InterPro" id="IPR036291">
    <property type="entry name" value="NAD(P)-bd_dom_sf"/>
</dbReference>
<evidence type="ECO:0000256" key="1">
    <source>
        <dbReference type="ARBA" id="ARBA00006484"/>
    </source>
</evidence>
<dbReference type="PRINTS" id="PR00080">
    <property type="entry name" value="SDRFAMILY"/>
</dbReference>
<dbReference type="SUPFAM" id="SSF51735">
    <property type="entry name" value="NAD(P)-binding Rossmann-fold domains"/>
    <property type="match status" value="1"/>
</dbReference>
<gene>
    <name evidence="5" type="ORF">DDZ13_05185</name>
</gene>
<evidence type="ECO:0000313" key="6">
    <source>
        <dbReference type="Proteomes" id="UP000247099"/>
    </source>
</evidence>
<dbReference type="NCBIfam" id="NF006120">
    <property type="entry name" value="PRK08264.1-6"/>
    <property type="match status" value="1"/>
</dbReference>
<keyword evidence="2" id="KW-0521">NADP</keyword>
<dbReference type="OrthoDB" id="9781121at2"/>
<dbReference type="Pfam" id="PF00106">
    <property type="entry name" value="adh_short"/>
    <property type="match status" value="1"/>
</dbReference>
<evidence type="ECO:0000256" key="4">
    <source>
        <dbReference type="RuleBase" id="RU000363"/>
    </source>
</evidence>
<dbReference type="PANTHER" id="PTHR43391:SF14">
    <property type="entry name" value="DEHYDROGENASE_REDUCTASE SDR FAMILY PROTEIN 7-LIKE"/>
    <property type="match status" value="1"/>
</dbReference>
<dbReference type="PRINTS" id="PR00081">
    <property type="entry name" value="GDHRDH"/>
</dbReference>
<accession>A0A317ZME9</accession>
<dbReference type="EMBL" id="QHJQ01000003">
    <property type="protein sequence ID" value="PXA04571.1"/>
    <property type="molecule type" value="Genomic_DNA"/>
</dbReference>
<dbReference type="RefSeq" id="WP_110130378.1">
    <property type="nucleotide sequence ID" value="NZ_QHJQ01000003.1"/>
</dbReference>
<dbReference type="Gene3D" id="3.40.50.720">
    <property type="entry name" value="NAD(P)-binding Rossmann-like Domain"/>
    <property type="match status" value="1"/>
</dbReference>
<dbReference type="InParanoid" id="A0A317ZME9"/>
<evidence type="ECO:0000256" key="3">
    <source>
        <dbReference type="ARBA" id="ARBA00023002"/>
    </source>
</evidence>
<proteinExistence type="inferred from homology"/>
<keyword evidence="3" id="KW-0560">Oxidoreductase</keyword>
<evidence type="ECO:0000256" key="2">
    <source>
        <dbReference type="ARBA" id="ARBA00022857"/>
    </source>
</evidence>
<sequence length="242" mass="25590">MSYDIKDKIALVTGANRGIGKAIVESFLKHGVAKIYAGVRAADKAESLVAEHGDKIIPIEIDYEKPETIKAAAKTAGDVEVVVSNAGILLGAQVMADDVIETFQKELDVNVYGLLRMAHAFAPVLKANGGGAFVQLNSVASLRSFPDFATYPASKAASYSFTQALKGVFEEQGTAILSVHPGPIGTDMAKSAGIEETDPPAVVSEGIVEALKAGHFHLFPDSMAKDFEKTYRAFAESMIEGA</sequence>
<dbReference type="AlphaFoldDB" id="A0A317ZME9"/>
<organism evidence="5 6">
    <name type="scientific">Coraliomargarita sinensis</name>
    <dbReference type="NCBI Taxonomy" id="2174842"/>
    <lineage>
        <taxon>Bacteria</taxon>
        <taxon>Pseudomonadati</taxon>
        <taxon>Verrucomicrobiota</taxon>
        <taxon>Opitutia</taxon>
        <taxon>Puniceicoccales</taxon>
        <taxon>Coraliomargaritaceae</taxon>
        <taxon>Coraliomargarita</taxon>
    </lineage>
</organism>
<comment type="similarity">
    <text evidence="1 4">Belongs to the short-chain dehydrogenases/reductases (SDR) family.</text>
</comment>
<reference evidence="5 6" key="1">
    <citation type="submission" date="2018-05" db="EMBL/GenBank/DDBJ databases">
        <title>Coraliomargarita sinensis sp. nov., isolated from a marine solar saltern.</title>
        <authorList>
            <person name="Zhou L.Y."/>
        </authorList>
    </citation>
    <scope>NUCLEOTIDE SEQUENCE [LARGE SCALE GENOMIC DNA]</scope>
    <source>
        <strain evidence="5 6">WN38</strain>
    </source>
</reference>
<dbReference type="PANTHER" id="PTHR43391">
    <property type="entry name" value="RETINOL DEHYDROGENASE-RELATED"/>
    <property type="match status" value="1"/>
</dbReference>
<name>A0A317ZME9_9BACT</name>
<keyword evidence="6" id="KW-1185">Reference proteome</keyword>
<evidence type="ECO:0000313" key="5">
    <source>
        <dbReference type="EMBL" id="PXA04571.1"/>
    </source>
</evidence>
<dbReference type="GO" id="GO:0016491">
    <property type="term" value="F:oxidoreductase activity"/>
    <property type="evidence" value="ECO:0007669"/>
    <property type="project" value="UniProtKB-KW"/>
</dbReference>